<comment type="caution">
    <text evidence="1">The sequence shown here is derived from an EMBL/GenBank/DDBJ whole genome shotgun (WGS) entry which is preliminary data.</text>
</comment>
<dbReference type="EMBL" id="RBLG01000007">
    <property type="protein sequence ID" value="RKS42676.1"/>
    <property type="molecule type" value="Genomic_DNA"/>
</dbReference>
<gene>
    <name evidence="1" type="ORF">BC962_3133</name>
</gene>
<dbReference type="OrthoDB" id="663527at2"/>
<keyword evidence="2" id="KW-1185">Reference proteome</keyword>
<dbReference type="Pfam" id="PF20050">
    <property type="entry name" value="DUF6452"/>
    <property type="match status" value="1"/>
</dbReference>
<dbReference type="InterPro" id="IPR045607">
    <property type="entry name" value="DUF6452"/>
</dbReference>
<accession>A0A495NXU0</accession>
<dbReference type="AlphaFoldDB" id="A0A495NXU0"/>
<organism evidence="1 2">
    <name type="scientific">Gillisia mitskevichiae</name>
    <dbReference type="NCBI Taxonomy" id="270921"/>
    <lineage>
        <taxon>Bacteria</taxon>
        <taxon>Pseudomonadati</taxon>
        <taxon>Bacteroidota</taxon>
        <taxon>Flavobacteriia</taxon>
        <taxon>Flavobacteriales</taxon>
        <taxon>Flavobacteriaceae</taxon>
        <taxon>Gillisia</taxon>
    </lineage>
</organism>
<name>A0A495NXU0_9FLAO</name>
<protein>
    <submittedName>
        <fullName evidence="1">Uncharacterized protein</fullName>
    </submittedName>
</protein>
<reference evidence="1 2" key="1">
    <citation type="submission" date="2018-10" db="EMBL/GenBank/DDBJ databases">
        <title>Genomic Encyclopedia of Archaeal and Bacterial Type Strains, Phase II (KMG-II): from individual species to whole genera.</title>
        <authorList>
            <person name="Goeker M."/>
        </authorList>
    </citation>
    <scope>NUCLEOTIDE SEQUENCE [LARGE SCALE GENOMIC DNA]</scope>
    <source>
        <strain evidence="1 2">DSM 19839</strain>
    </source>
</reference>
<dbReference type="Proteomes" id="UP000276282">
    <property type="component" value="Unassembled WGS sequence"/>
</dbReference>
<sequence length="182" mass="20299">MFGKKIKSLSTAGIFLLLIALINLSCQRDDICPESTLITPLVKISFYDFDANSEGDTLAKPVANFSIRAVGDTLNFEIPTNPSEISIPLKTDVDLTSYEFILNANDDEEEEPTSAENSDIINFTYTRNQEYINSACSFKVTYINLEAKLVAETPSSNNWIKDIIVDQSTVEDETTTHISIFH</sequence>
<evidence type="ECO:0000313" key="1">
    <source>
        <dbReference type="EMBL" id="RKS42676.1"/>
    </source>
</evidence>
<proteinExistence type="predicted"/>
<evidence type="ECO:0000313" key="2">
    <source>
        <dbReference type="Proteomes" id="UP000276282"/>
    </source>
</evidence>
<dbReference type="RefSeq" id="WP_121346920.1">
    <property type="nucleotide sequence ID" value="NZ_RBLG01000007.1"/>
</dbReference>